<dbReference type="InterPro" id="IPR003462">
    <property type="entry name" value="ODC_Mu_crystall"/>
</dbReference>
<sequence>MQPRPLTDSDVIRLARPDQAVACMTDALVAAAAGRLASPPRAAAAIGTDRIVLTAGSTAHTYGYRVYDTLDTPSSEQVVVALDRPSGRVLAVAVGTQLGALRTGALGGAAARLLGPANGPVTIGVVGAGAQAWTQLWAMAAVHDVAAVRIASRTEASRRSLAERVRKELGIPAVAVSTAAEAVRGAPIVVLATTSDQPVIDSSWLADDVLVVTLGHKQVGRAEFDLSLLDDAVLITTDSPEQLRSYDPPALVAAAGRAGEVVHLGDVAAGTVPAARTGRRVHLSVGLAGTEPLLLRMLAADSAG</sequence>
<accession>A0A942T9Q4</accession>
<dbReference type="InterPro" id="IPR023401">
    <property type="entry name" value="ODC_N"/>
</dbReference>
<evidence type="ECO:0000313" key="1">
    <source>
        <dbReference type="EMBL" id="MBS4187576.1"/>
    </source>
</evidence>
<proteinExistence type="predicted"/>
<dbReference type="AlphaFoldDB" id="A0A942T9Q4"/>
<dbReference type="PANTHER" id="PTHR13812">
    <property type="entry name" value="KETIMINE REDUCTASE MU-CRYSTALLIN"/>
    <property type="match status" value="1"/>
</dbReference>
<dbReference type="PANTHER" id="PTHR13812:SF19">
    <property type="entry name" value="KETIMINE REDUCTASE MU-CRYSTALLIN"/>
    <property type="match status" value="1"/>
</dbReference>
<organism evidence="1">
    <name type="scientific">Neobacillus citreus</name>
    <dbReference type="NCBI Taxonomy" id="2833578"/>
    <lineage>
        <taxon>Bacteria</taxon>
        <taxon>Bacillati</taxon>
        <taxon>Bacillota</taxon>
        <taxon>Bacilli</taxon>
        <taxon>Bacillales</taxon>
        <taxon>Bacillaceae</taxon>
        <taxon>Neobacillus</taxon>
    </lineage>
</organism>
<name>A0A942T9Q4_9BACI</name>
<dbReference type="GO" id="GO:0005737">
    <property type="term" value="C:cytoplasm"/>
    <property type="evidence" value="ECO:0007669"/>
    <property type="project" value="TreeGrafter"/>
</dbReference>
<comment type="caution">
    <text evidence="1">The sequence shown here is derived from an EMBL/GenBank/DDBJ whole genome shotgun (WGS) entry which is preliminary data.</text>
</comment>
<protein>
    <submittedName>
        <fullName evidence="1">Ornithine cyclodeaminase family protein</fullName>
    </submittedName>
</protein>
<dbReference type="Gene3D" id="3.30.1780.10">
    <property type="entry name" value="ornithine cyclodeaminase, domain 1"/>
    <property type="match status" value="1"/>
</dbReference>
<gene>
    <name evidence="1" type="ORF">KHB02_40075</name>
</gene>
<reference evidence="1" key="1">
    <citation type="submission" date="2021-05" db="EMBL/GenBank/DDBJ databases">
        <title>Novel Bacillus species.</title>
        <authorList>
            <person name="Liu G."/>
        </authorList>
    </citation>
    <scope>NUCLEOTIDE SEQUENCE</scope>
    <source>
        <strain evidence="1">FJAT-50051</strain>
    </source>
</reference>
<dbReference type="Pfam" id="PF02423">
    <property type="entry name" value="OCD_Mu_crystall"/>
    <property type="match status" value="1"/>
</dbReference>
<dbReference type="EMBL" id="JAGYPE010000008">
    <property type="protein sequence ID" value="MBS4187576.1"/>
    <property type="molecule type" value="Genomic_DNA"/>
</dbReference>
<dbReference type="Gene3D" id="3.40.50.720">
    <property type="entry name" value="NAD(P)-binding Rossmann-like Domain"/>
    <property type="match status" value="1"/>
</dbReference>
<dbReference type="InterPro" id="IPR036291">
    <property type="entry name" value="NAD(P)-bd_dom_sf"/>
</dbReference>
<dbReference type="SUPFAM" id="SSF51735">
    <property type="entry name" value="NAD(P)-binding Rossmann-fold domains"/>
    <property type="match status" value="1"/>
</dbReference>